<comment type="caution">
    <text evidence="1">The sequence shown here is derived from an EMBL/GenBank/DDBJ whole genome shotgun (WGS) entry which is preliminary data.</text>
</comment>
<dbReference type="RefSeq" id="WP_006209498.1">
    <property type="nucleotide sequence ID" value="NZ_CP147845.1"/>
</dbReference>
<keyword evidence="2" id="KW-1185">Reference proteome</keyword>
<dbReference type="STRING" id="59843.A3958_19705"/>
<dbReference type="Proteomes" id="UP000076796">
    <property type="component" value="Unassembled WGS sequence"/>
</dbReference>
<dbReference type="InterPro" id="IPR019615">
    <property type="entry name" value="DUF2487"/>
</dbReference>
<dbReference type="Pfam" id="PF10673">
    <property type="entry name" value="DUF2487"/>
    <property type="match status" value="1"/>
</dbReference>
<reference evidence="1" key="1">
    <citation type="journal article" date="2016" name="Genome Announc.">
        <title>Draft genomes of two strains of Paenibacillus glucanolyticus with capability to degrade lignocellulose.</title>
        <authorList>
            <person name="Mathews S.L."/>
            <person name="Pawlak J."/>
            <person name="Grunden A.M."/>
        </authorList>
    </citation>
    <scope>NUCLEOTIDE SEQUENCE [LARGE SCALE GENOMIC DNA]</scope>
    <source>
        <strain evidence="1">SLM1</strain>
    </source>
</reference>
<evidence type="ECO:0000313" key="2">
    <source>
        <dbReference type="Proteomes" id="UP000076796"/>
    </source>
</evidence>
<gene>
    <name evidence="1" type="ORF">AWU65_20520</name>
</gene>
<protein>
    <recommendedName>
        <fullName evidence="3">DUF2487 domain-containing protein</fullName>
    </recommendedName>
</protein>
<accession>A0A163LHW8</accession>
<dbReference type="AlphaFoldDB" id="A0A163LHW8"/>
<dbReference type="OrthoDB" id="2678750at2"/>
<dbReference type="EMBL" id="LWMH01000001">
    <property type="protein sequence ID" value="KZS48142.1"/>
    <property type="molecule type" value="Genomic_DNA"/>
</dbReference>
<proteinExistence type="predicted"/>
<evidence type="ECO:0008006" key="3">
    <source>
        <dbReference type="Google" id="ProtNLM"/>
    </source>
</evidence>
<dbReference type="GeneID" id="97556352"/>
<evidence type="ECO:0000313" key="1">
    <source>
        <dbReference type="EMBL" id="KZS48142.1"/>
    </source>
</evidence>
<name>A0A163LHW8_9BACL</name>
<organism evidence="1 2">
    <name type="scientific">Paenibacillus glucanolyticus</name>
    <dbReference type="NCBI Taxonomy" id="59843"/>
    <lineage>
        <taxon>Bacteria</taxon>
        <taxon>Bacillati</taxon>
        <taxon>Bacillota</taxon>
        <taxon>Bacilli</taxon>
        <taxon>Bacillales</taxon>
        <taxon>Paenibacillaceae</taxon>
        <taxon>Paenibacillus</taxon>
    </lineage>
</organism>
<sequence>MKFSEVDEQTWEELKPFYDTCLIPYTGLSGLESPWEVTAALERLRDFMDLAEIPFKGRLVTYPAIQYGKTEDIKLLNEVCHNVKSIGFKYVVVMTADRELSEEDVPESSLVLSRRRFEGNGDTPLAAVVAEQISEMWQQESRIEM</sequence>